<dbReference type="Proteomes" id="UP001321475">
    <property type="component" value="Chromosome"/>
</dbReference>
<proteinExistence type="predicted"/>
<dbReference type="RefSeq" id="WP_286217971.1">
    <property type="nucleotide sequence ID" value="NZ_AP027729.1"/>
</dbReference>
<evidence type="ECO:0000259" key="1">
    <source>
        <dbReference type="Pfam" id="PF18726"/>
    </source>
</evidence>
<keyword evidence="3" id="KW-1185">Reference proteome</keyword>
<gene>
    <name evidence="2" type="ORF">GCM10025865_31530</name>
</gene>
<accession>A0ABN6XGB8</accession>
<reference evidence="3" key="1">
    <citation type="journal article" date="2019" name="Int. J. Syst. Evol. Microbiol.">
        <title>The Global Catalogue of Microorganisms (GCM) 10K type strain sequencing project: providing services to taxonomists for standard genome sequencing and annotation.</title>
        <authorList>
            <consortium name="The Broad Institute Genomics Platform"/>
            <consortium name="The Broad Institute Genome Sequencing Center for Infectious Disease"/>
            <person name="Wu L."/>
            <person name="Ma J."/>
        </authorList>
    </citation>
    <scope>NUCLEOTIDE SEQUENCE [LARGE SCALE GENOMIC DNA]</scope>
    <source>
        <strain evidence="3">NBRC 108565</strain>
    </source>
</reference>
<name>A0ABN6XGB8_9CELL</name>
<evidence type="ECO:0000313" key="2">
    <source>
        <dbReference type="EMBL" id="BDZ43854.1"/>
    </source>
</evidence>
<sequence>MSALTQGGAPGAPLSRDVTRLLARADAELVAASRATDASDRFRHAHLGALRAAAAVVTLKGRPSTRSRLRTVWQMLSHVEPELARWAQYFEGSAAERAAIDTGRALTTEMSRADELVACAEDFRDEVAMLIDPGARFVVYPLRLVAS</sequence>
<dbReference type="EMBL" id="AP027729">
    <property type="protein sequence ID" value="BDZ43854.1"/>
    <property type="molecule type" value="Genomic_DNA"/>
</dbReference>
<organism evidence="2 3">
    <name type="scientific">Paraoerskovia sediminicola</name>
    <dbReference type="NCBI Taxonomy" id="1138587"/>
    <lineage>
        <taxon>Bacteria</taxon>
        <taxon>Bacillati</taxon>
        <taxon>Actinomycetota</taxon>
        <taxon>Actinomycetes</taxon>
        <taxon>Micrococcales</taxon>
        <taxon>Cellulomonadaceae</taxon>
        <taxon>Paraoerskovia</taxon>
    </lineage>
</organism>
<dbReference type="InterPro" id="IPR040891">
    <property type="entry name" value="HEPN_SAV_6107"/>
</dbReference>
<evidence type="ECO:0000313" key="3">
    <source>
        <dbReference type="Proteomes" id="UP001321475"/>
    </source>
</evidence>
<protein>
    <recommendedName>
        <fullName evidence="1">SAV-6107-like HEPN domain-containing protein</fullName>
    </recommendedName>
</protein>
<feature type="domain" description="SAV-6107-like HEPN" evidence="1">
    <location>
        <begin position="32"/>
        <end position="127"/>
    </location>
</feature>
<dbReference type="Pfam" id="PF18726">
    <property type="entry name" value="HEPN_SAV_6107"/>
    <property type="match status" value="1"/>
</dbReference>